<dbReference type="SFLD" id="SFLDG01137">
    <property type="entry name" value="C1.6.1:_Phosphoserine_Phosphat"/>
    <property type="match status" value="1"/>
</dbReference>
<keyword evidence="8" id="KW-0460">Magnesium</keyword>
<evidence type="ECO:0000256" key="11">
    <source>
        <dbReference type="PIRSR" id="PIRSR604469-1"/>
    </source>
</evidence>
<dbReference type="STRING" id="675824.A0A1E3QBG0"/>
<feature type="active site" description="Nucleophile" evidence="11">
    <location>
        <position position="92"/>
    </location>
</feature>
<keyword evidence="9" id="KW-0718">Serine biosynthesis</keyword>
<dbReference type="GO" id="GO:0006564">
    <property type="term" value="P:L-serine biosynthetic process"/>
    <property type="evidence" value="ECO:0007669"/>
    <property type="project" value="UniProtKB-KW"/>
</dbReference>
<dbReference type="AlphaFoldDB" id="A0A1E3QBG0"/>
<dbReference type="GO" id="GO:0036424">
    <property type="term" value="F:L-phosphoserine phosphatase activity"/>
    <property type="evidence" value="ECO:0007669"/>
    <property type="project" value="EnsemblFungi"/>
</dbReference>
<dbReference type="InterPro" id="IPR004469">
    <property type="entry name" value="PSP"/>
</dbReference>
<evidence type="ECO:0000256" key="3">
    <source>
        <dbReference type="ARBA" id="ARBA00009184"/>
    </source>
</evidence>
<dbReference type="GO" id="GO:0000287">
    <property type="term" value="F:magnesium ion binding"/>
    <property type="evidence" value="ECO:0007669"/>
    <property type="project" value="TreeGrafter"/>
</dbReference>
<keyword evidence="7" id="KW-0378">Hydrolase</keyword>
<dbReference type="CDD" id="cd07500">
    <property type="entry name" value="HAD_PSP"/>
    <property type="match status" value="1"/>
</dbReference>
<dbReference type="InterPro" id="IPR050582">
    <property type="entry name" value="HAD-like_SerB"/>
</dbReference>
<protein>
    <recommendedName>
        <fullName evidence="4">phosphoserine phosphatase</fullName>
        <ecNumber evidence="4">3.1.3.3</ecNumber>
    </recommendedName>
    <alternativeName>
        <fullName evidence="10">O-phosphoserine phosphohydrolase</fullName>
    </alternativeName>
</protein>
<evidence type="ECO:0000256" key="5">
    <source>
        <dbReference type="ARBA" id="ARBA00022605"/>
    </source>
</evidence>
<dbReference type="SFLD" id="SFLDG01136">
    <property type="entry name" value="C1.6:_Phosphoserine_Phosphatas"/>
    <property type="match status" value="1"/>
</dbReference>
<evidence type="ECO:0000256" key="2">
    <source>
        <dbReference type="ARBA" id="ARBA00005135"/>
    </source>
</evidence>
<evidence type="ECO:0000313" key="13">
    <source>
        <dbReference type="Proteomes" id="UP000094385"/>
    </source>
</evidence>
<evidence type="ECO:0000256" key="10">
    <source>
        <dbReference type="ARBA" id="ARBA00031693"/>
    </source>
</evidence>
<comment type="cofactor">
    <cofactor evidence="1">
        <name>Mg(2+)</name>
        <dbReference type="ChEBI" id="CHEBI:18420"/>
    </cofactor>
</comment>
<keyword evidence="5" id="KW-0028">Amino-acid biosynthesis</keyword>
<comment type="similarity">
    <text evidence="3">Belongs to the HAD-like hydrolase superfamily. SerB family.</text>
</comment>
<dbReference type="Pfam" id="PF00702">
    <property type="entry name" value="Hydrolase"/>
    <property type="match status" value="1"/>
</dbReference>
<keyword evidence="6" id="KW-0479">Metal-binding</keyword>
<reference evidence="12 13" key="1">
    <citation type="journal article" date="2016" name="Proc. Natl. Acad. Sci. U.S.A.">
        <title>Comparative genomics of biotechnologically important yeasts.</title>
        <authorList>
            <person name="Riley R."/>
            <person name="Haridas S."/>
            <person name="Wolfe K.H."/>
            <person name="Lopes M.R."/>
            <person name="Hittinger C.T."/>
            <person name="Goeker M."/>
            <person name="Salamov A.A."/>
            <person name="Wisecaver J.H."/>
            <person name="Long T.M."/>
            <person name="Calvey C.H."/>
            <person name="Aerts A.L."/>
            <person name="Barry K.W."/>
            <person name="Choi C."/>
            <person name="Clum A."/>
            <person name="Coughlan A.Y."/>
            <person name="Deshpande S."/>
            <person name="Douglass A.P."/>
            <person name="Hanson S.J."/>
            <person name="Klenk H.-P."/>
            <person name="LaButti K.M."/>
            <person name="Lapidus A."/>
            <person name="Lindquist E.A."/>
            <person name="Lipzen A.M."/>
            <person name="Meier-Kolthoff J.P."/>
            <person name="Ohm R.A."/>
            <person name="Otillar R.P."/>
            <person name="Pangilinan J.L."/>
            <person name="Peng Y."/>
            <person name="Rokas A."/>
            <person name="Rosa C.A."/>
            <person name="Scheuner C."/>
            <person name="Sibirny A.A."/>
            <person name="Slot J.C."/>
            <person name="Stielow J.B."/>
            <person name="Sun H."/>
            <person name="Kurtzman C.P."/>
            <person name="Blackwell M."/>
            <person name="Grigoriev I.V."/>
            <person name="Jeffries T.W."/>
        </authorList>
    </citation>
    <scope>NUCLEOTIDE SEQUENCE [LARGE SCALE GENOMIC DNA]</scope>
    <source>
        <strain evidence="12 13">NRRL Y-11557</strain>
    </source>
</reference>
<evidence type="ECO:0000256" key="4">
    <source>
        <dbReference type="ARBA" id="ARBA00012640"/>
    </source>
</evidence>
<evidence type="ECO:0000256" key="8">
    <source>
        <dbReference type="ARBA" id="ARBA00022842"/>
    </source>
</evidence>
<dbReference type="InterPro" id="IPR023214">
    <property type="entry name" value="HAD_sf"/>
</dbReference>
<evidence type="ECO:0000256" key="9">
    <source>
        <dbReference type="ARBA" id="ARBA00023299"/>
    </source>
</evidence>
<dbReference type="FunFam" id="3.40.50.1000:FF:000143">
    <property type="entry name" value="Phosphoserine phosphatase serb"/>
    <property type="match status" value="1"/>
</dbReference>
<comment type="pathway">
    <text evidence="2">Amino-acid biosynthesis; L-serine biosynthesis; L-serine from 3-phospho-D-glycerate: step 3/3.</text>
</comment>
<accession>A0A1E3QBG0</accession>
<dbReference type="GO" id="GO:0005737">
    <property type="term" value="C:cytoplasm"/>
    <property type="evidence" value="ECO:0007669"/>
    <property type="project" value="TreeGrafter"/>
</dbReference>
<keyword evidence="13" id="KW-1185">Reference proteome</keyword>
<dbReference type="SFLD" id="SFLDF00029">
    <property type="entry name" value="phosphoserine_phosphatase"/>
    <property type="match status" value="1"/>
</dbReference>
<name>A0A1E3QBG0_LIPST</name>
<dbReference type="SFLD" id="SFLDS00003">
    <property type="entry name" value="Haloacid_Dehalogenase"/>
    <property type="match status" value="1"/>
</dbReference>
<proteinExistence type="inferred from homology"/>
<dbReference type="NCBIfam" id="TIGR01488">
    <property type="entry name" value="HAD-SF-IB"/>
    <property type="match status" value="1"/>
</dbReference>
<evidence type="ECO:0000313" key="12">
    <source>
        <dbReference type="EMBL" id="ODQ75001.1"/>
    </source>
</evidence>
<dbReference type="NCBIfam" id="TIGR00338">
    <property type="entry name" value="serB"/>
    <property type="match status" value="1"/>
</dbReference>
<dbReference type="PANTHER" id="PTHR43344">
    <property type="entry name" value="PHOSPHOSERINE PHOSPHATASE"/>
    <property type="match status" value="1"/>
</dbReference>
<evidence type="ECO:0000256" key="6">
    <source>
        <dbReference type="ARBA" id="ARBA00022723"/>
    </source>
</evidence>
<dbReference type="OrthoDB" id="27226at2759"/>
<dbReference type="PANTHER" id="PTHR43344:SF2">
    <property type="entry name" value="PHOSPHOSERINE PHOSPHATASE"/>
    <property type="match status" value="1"/>
</dbReference>
<evidence type="ECO:0000256" key="1">
    <source>
        <dbReference type="ARBA" id="ARBA00001946"/>
    </source>
</evidence>
<sequence length="306" mass="33814">MVNYVATLISKAPILEEQRQAWRDLLAKLQLSISHNKKLSDRAEDFFFDLPESLGLEALRTEVNTVCNEKTIDIALQPNDRYRRGKRLVVFDMDSTLIQQEVIDMIAAYADVEDQVSSITSLAMNGLIDFNESLRRRASLLEGVPSTVFESLKSQIRLTPGAHELCKVLKKEGCQLAVLSGGFIPLANWIKSKLGLDYAFANQLEVSEDGTALTGKVLGDIVNAERKAHLLRHIAEMGNIELAESMAVGDGANDLKMMDTAGYGVAFNAKPIVQEKAPARLNAVSLQDMLYILGYSLDEQNALLEN</sequence>
<dbReference type="UniPathway" id="UPA00135">
    <property type="reaction ID" value="UER00198"/>
</dbReference>
<gene>
    <name evidence="12" type="ORF">LIPSTDRAFT_1740</name>
</gene>
<feature type="active site" description="Proton donor" evidence="11">
    <location>
        <position position="94"/>
    </location>
</feature>
<dbReference type="EC" id="3.1.3.3" evidence="4"/>
<dbReference type="InterPro" id="IPR036412">
    <property type="entry name" value="HAD-like_sf"/>
</dbReference>
<dbReference type="SUPFAM" id="SSF56784">
    <property type="entry name" value="HAD-like"/>
    <property type="match status" value="1"/>
</dbReference>
<dbReference type="Proteomes" id="UP000094385">
    <property type="component" value="Unassembled WGS sequence"/>
</dbReference>
<organism evidence="12 13">
    <name type="scientific">Lipomyces starkeyi NRRL Y-11557</name>
    <dbReference type="NCBI Taxonomy" id="675824"/>
    <lineage>
        <taxon>Eukaryota</taxon>
        <taxon>Fungi</taxon>
        <taxon>Dikarya</taxon>
        <taxon>Ascomycota</taxon>
        <taxon>Saccharomycotina</taxon>
        <taxon>Lipomycetes</taxon>
        <taxon>Lipomycetales</taxon>
        <taxon>Lipomycetaceae</taxon>
        <taxon>Lipomyces</taxon>
    </lineage>
</organism>
<dbReference type="EMBL" id="KV454291">
    <property type="protein sequence ID" value="ODQ75001.1"/>
    <property type="molecule type" value="Genomic_DNA"/>
</dbReference>
<evidence type="ECO:0000256" key="7">
    <source>
        <dbReference type="ARBA" id="ARBA00022801"/>
    </source>
</evidence>
<dbReference type="Gene3D" id="3.40.50.1000">
    <property type="entry name" value="HAD superfamily/HAD-like"/>
    <property type="match status" value="1"/>
</dbReference>